<reference evidence="11 12" key="1">
    <citation type="submission" date="2019-07" db="EMBL/GenBank/DDBJ databases">
        <title>Rhodococcus cavernicolus sp. nov., isolated from a cave.</title>
        <authorList>
            <person name="Lee S.D."/>
        </authorList>
    </citation>
    <scope>NUCLEOTIDE SEQUENCE [LARGE SCALE GENOMIC DNA]</scope>
    <source>
        <strain evidence="11 12">C1-24</strain>
    </source>
</reference>
<dbReference type="EMBL" id="VLNY01000003">
    <property type="protein sequence ID" value="KAA0023248.1"/>
    <property type="molecule type" value="Genomic_DNA"/>
</dbReference>
<keyword evidence="8" id="KW-0046">Antibiotic resistance</keyword>
<dbReference type="OrthoDB" id="9804819at2"/>
<keyword evidence="12" id="KW-1185">Reference proteome</keyword>
<dbReference type="AlphaFoldDB" id="A0A5A7SAT9"/>
<dbReference type="RefSeq" id="WP_149429592.1">
    <property type="nucleotide sequence ID" value="NZ_VLNY01000003.1"/>
</dbReference>
<dbReference type="PANTHER" id="PTHR42711">
    <property type="entry name" value="ABC TRANSPORTER ATP-BINDING PROTEIN"/>
    <property type="match status" value="1"/>
</dbReference>
<dbReference type="GO" id="GO:0046677">
    <property type="term" value="P:response to antibiotic"/>
    <property type="evidence" value="ECO:0007669"/>
    <property type="project" value="UniProtKB-KW"/>
</dbReference>
<proteinExistence type="inferred from homology"/>
<dbReference type="InterPro" id="IPR017871">
    <property type="entry name" value="ABC_transporter-like_CS"/>
</dbReference>
<evidence type="ECO:0000313" key="12">
    <source>
        <dbReference type="Proteomes" id="UP000322244"/>
    </source>
</evidence>
<dbReference type="GO" id="GO:1900753">
    <property type="term" value="P:doxorubicin transport"/>
    <property type="evidence" value="ECO:0007669"/>
    <property type="project" value="InterPro"/>
</dbReference>
<dbReference type="InterPro" id="IPR027417">
    <property type="entry name" value="P-loop_NTPase"/>
</dbReference>
<dbReference type="PROSITE" id="PS00211">
    <property type="entry name" value="ABC_TRANSPORTER_1"/>
    <property type="match status" value="1"/>
</dbReference>
<evidence type="ECO:0000256" key="1">
    <source>
        <dbReference type="ARBA" id="ARBA00004413"/>
    </source>
</evidence>
<evidence type="ECO:0000256" key="5">
    <source>
        <dbReference type="ARBA" id="ARBA00022840"/>
    </source>
</evidence>
<dbReference type="FunFam" id="3.40.50.300:FF:000589">
    <property type="entry name" value="ABC transporter, ATP-binding subunit"/>
    <property type="match status" value="1"/>
</dbReference>
<dbReference type="InterPro" id="IPR050763">
    <property type="entry name" value="ABC_transporter_ATP-binding"/>
</dbReference>
<evidence type="ECO:0000313" key="11">
    <source>
        <dbReference type="EMBL" id="KAA0023248.1"/>
    </source>
</evidence>
<evidence type="ECO:0000256" key="9">
    <source>
        <dbReference type="ARBA" id="ARBA00049985"/>
    </source>
</evidence>
<dbReference type="InterPro" id="IPR005894">
    <property type="entry name" value="DrrA"/>
</dbReference>
<evidence type="ECO:0000256" key="3">
    <source>
        <dbReference type="ARBA" id="ARBA00022475"/>
    </source>
</evidence>
<dbReference type="Gene3D" id="3.40.50.300">
    <property type="entry name" value="P-loop containing nucleotide triphosphate hydrolases"/>
    <property type="match status" value="1"/>
</dbReference>
<evidence type="ECO:0000256" key="7">
    <source>
        <dbReference type="ARBA" id="ARBA00023136"/>
    </source>
</evidence>
<comment type="similarity">
    <text evidence="9">Belongs to the ABC transporter superfamily. Drug exporter-1 (DrugE1) (TC 3.A.1.105) family.</text>
</comment>
<keyword evidence="3" id="KW-1003">Cell membrane</keyword>
<evidence type="ECO:0000256" key="2">
    <source>
        <dbReference type="ARBA" id="ARBA00022448"/>
    </source>
</evidence>
<dbReference type="SMART" id="SM00382">
    <property type="entry name" value="AAA"/>
    <property type="match status" value="1"/>
</dbReference>
<organism evidence="11 12">
    <name type="scientific">Antrihabitans cavernicola</name>
    <dbReference type="NCBI Taxonomy" id="2495913"/>
    <lineage>
        <taxon>Bacteria</taxon>
        <taxon>Bacillati</taxon>
        <taxon>Actinomycetota</taxon>
        <taxon>Actinomycetes</taxon>
        <taxon>Mycobacteriales</taxon>
        <taxon>Nocardiaceae</taxon>
        <taxon>Antrihabitans</taxon>
    </lineage>
</organism>
<dbReference type="Proteomes" id="UP000322244">
    <property type="component" value="Unassembled WGS sequence"/>
</dbReference>
<keyword evidence="7" id="KW-0472">Membrane</keyword>
<evidence type="ECO:0000256" key="8">
    <source>
        <dbReference type="ARBA" id="ARBA00023251"/>
    </source>
</evidence>
<accession>A0A5A7SAT9</accession>
<dbReference type="GO" id="GO:0043215">
    <property type="term" value="P:daunorubicin transport"/>
    <property type="evidence" value="ECO:0007669"/>
    <property type="project" value="InterPro"/>
</dbReference>
<dbReference type="GO" id="GO:0005886">
    <property type="term" value="C:plasma membrane"/>
    <property type="evidence" value="ECO:0007669"/>
    <property type="project" value="UniProtKB-SubCell"/>
</dbReference>
<dbReference type="GO" id="GO:0016887">
    <property type="term" value="F:ATP hydrolysis activity"/>
    <property type="evidence" value="ECO:0007669"/>
    <property type="project" value="InterPro"/>
</dbReference>
<keyword evidence="4" id="KW-0547">Nucleotide-binding</keyword>
<dbReference type="PANTHER" id="PTHR42711:SF19">
    <property type="entry name" value="DOXORUBICIN RESISTANCE ATP-BINDING PROTEIN DRRA"/>
    <property type="match status" value="1"/>
</dbReference>
<dbReference type="InterPro" id="IPR003593">
    <property type="entry name" value="AAA+_ATPase"/>
</dbReference>
<dbReference type="GO" id="GO:0005524">
    <property type="term" value="F:ATP binding"/>
    <property type="evidence" value="ECO:0007669"/>
    <property type="project" value="UniProtKB-KW"/>
</dbReference>
<evidence type="ECO:0000256" key="4">
    <source>
        <dbReference type="ARBA" id="ARBA00022741"/>
    </source>
</evidence>
<comment type="subcellular location">
    <subcellularLocation>
        <location evidence="1">Cell membrane</location>
        <topology evidence="1">Peripheral membrane protein</topology>
        <orientation evidence="1">Cytoplasmic side</orientation>
    </subcellularLocation>
</comment>
<dbReference type="NCBIfam" id="TIGR01188">
    <property type="entry name" value="drrA"/>
    <property type="match status" value="1"/>
</dbReference>
<evidence type="ECO:0000259" key="10">
    <source>
        <dbReference type="PROSITE" id="PS50893"/>
    </source>
</evidence>
<feature type="domain" description="ABC transporter" evidence="10">
    <location>
        <begin position="8"/>
        <end position="238"/>
    </location>
</feature>
<dbReference type="Pfam" id="PF00005">
    <property type="entry name" value="ABC_tran"/>
    <property type="match status" value="1"/>
</dbReference>
<keyword evidence="6" id="KW-1278">Translocase</keyword>
<sequence>MGTSEPAIVVDGLQKSFGDTVALRDVTFHVGAGEVLGLLGPNGAGKTTTVNILSTLVRPDGGHASVAGYDVDSEAASVRRSIMLTGQYAALDDMLTGRENLVMFGRLLGLRKGVAMERATALIGEFDLVAAADRRVSTYSGGMRRRIDIACGLVVRPEVVFLDEPTTGLDPRSRQGVWDLVAGFKKQGITTLLTTQYLEEADALSDRIVVIDHGTVIAEGTADELKARTGGSYCEVVPLNMRDIPAIVAALGNLLPPDFRGAISGESDRVAVPAPDGAKTLAEALRRLDSANIDLVDIALRRPSLDDVFLSLTGHSTAPGEAS</sequence>
<protein>
    <submittedName>
        <fullName evidence="11">ATP-binding cassette domain-containing protein</fullName>
    </submittedName>
</protein>
<gene>
    <name evidence="11" type="ORF">FOY51_07385</name>
</gene>
<keyword evidence="5 11" id="KW-0067">ATP-binding</keyword>
<name>A0A5A7SAT9_9NOCA</name>
<evidence type="ECO:0000256" key="6">
    <source>
        <dbReference type="ARBA" id="ARBA00022967"/>
    </source>
</evidence>
<keyword evidence="2" id="KW-0813">Transport</keyword>
<dbReference type="InterPro" id="IPR003439">
    <property type="entry name" value="ABC_transporter-like_ATP-bd"/>
</dbReference>
<comment type="caution">
    <text evidence="11">The sequence shown here is derived from an EMBL/GenBank/DDBJ whole genome shotgun (WGS) entry which is preliminary data.</text>
</comment>
<dbReference type="PROSITE" id="PS50893">
    <property type="entry name" value="ABC_TRANSPORTER_2"/>
    <property type="match status" value="1"/>
</dbReference>
<dbReference type="SUPFAM" id="SSF52540">
    <property type="entry name" value="P-loop containing nucleoside triphosphate hydrolases"/>
    <property type="match status" value="1"/>
</dbReference>
<dbReference type="GO" id="GO:0055085">
    <property type="term" value="P:transmembrane transport"/>
    <property type="evidence" value="ECO:0007669"/>
    <property type="project" value="UniProtKB-ARBA"/>
</dbReference>